<keyword evidence="2" id="KW-0808">Transferase</keyword>
<proteinExistence type="predicted"/>
<feature type="domain" description="Glutaredoxin" evidence="1">
    <location>
        <begin position="15"/>
        <end position="72"/>
    </location>
</feature>
<accession>R0KW99</accession>
<dbReference type="PROSITE" id="PS51354">
    <property type="entry name" value="GLUTAREDOXIN_2"/>
    <property type="match status" value="1"/>
</dbReference>
<dbReference type="OrthoDB" id="423313at2759"/>
<dbReference type="InterPro" id="IPR002109">
    <property type="entry name" value="Glutaredoxin"/>
</dbReference>
<dbReference type="HOGENOM" id="CLU_026126_10_0_1"/>
<dbReference type="EMBL" id="KB908915">
    <property type="protein sequence ID" value="EOB15186.1"/>
    <property type="molecule type" value="Genomic_DNA"/>
</dbReference>
<dbReference type="GO" id="GO:0016740">
    <property type="term" value="F:transferase activity"/>
    <property type="evidence" value="ECO:0007669"/>
    <property type="project" value="UniProtKB-KW"/>
</dbReference>
<organism evidence="2 3">
    <name type="scientific">Nosema bombycis (strain CQ1 / CVCC 102059)</name>
    <name type="common">Microsporidian parasite</name>
    <name type="synonym">Pebrine of silkworm</name>
    <dbReference type="NCBI Taxonomy" id="578461"/>
    <lineage>
        <taxon>Eukaryota</taxon>
        <taxon>Fungi</taxon>
        <taxon>Fungi incertae sedis</taxon>
        <taxon>Microsporidia</taxon>
        <taxon>Nosematidae</taxon>
        <taxon>Nosema</taxon>
    </lineage>
</organism>
<evidence type="ECO:0000259" key="1">
    <source>
        <dbReference type="Pfam" id="PF00462"/>
    </source>
</evidence>
<dbReference type="InterPro" id="IPR036249">
    <property type="entry name" value="Thioredoxin-like_sf"/>
</dbReference>
<gene>
    <name evidence="2" type="ORF">NBO_7g0004</name>
</gene>
<evidence type="ECO:0000313" key="2">
    <source>
        <dbReference type="EMBL" id="EOB15186.1"/>
    </source>
</evidence>
<dbReference type="AlphaFoldDB" id="R0KW99"/>
<dbReference type="VEuPathDB" id="MicrosporidiaDB:NBO_7g0004"/>
<dbReference type="SUPFAM" id="SSF52833">
    <property type="entry name" value="Thioredoxin-like"/>
    <property type="match status" value="1"/>
</dbReference>
<dbReference type="Pfam" id="PF00462">
    <property type="entry name" value="Glutaredoxin"/>
    <property type="match status" value="1"/>
</dbReference>
<dbReference type="Gene3D" id="3.40.30.10">
    <property type="entry name" value="Glutaredoxin"/>
    <property type="match status" value="1"/>
</dbReference>
<keyword evidence="3" id="KW-1185">Reference proteome</keyword>
<dbReference type="GO" id="GO:0016491">
    <property type="term" value="F:oxidoreductase activity"/>
    <property type="evidence" value="ECO:0007669"/>
    <property type="project" value="UniProtKB-ARBA"/>
</dbReference>
<protein>
    <submittedName>
        <fullName evidence="2">Thioltransferase</fullName>
    </submittedName>
</protein>
<sequence length="85" mass="10021">MSKLQELINQKTTFILTMDKCSDTVKGLEILNNHKVDYISIKKEENPELVEDIIREYNFKYYPTIFINGEFIGGDKELDLYLNNK</sequence>
<evidence type="ECO:0000313" key="3">
    <source>
        <dbReference type="Proteomes" id="UP000016927"/>
    </source>
</evidence>
<reference evidence="2 3" key="1">
    <citation type="journal article" date="2013" name="BMC Genomics">
        <title>Comparative genomics of parasitic silkworm microsporidia reveal an association between genome expansion and host adaptation.</title>
        <authorList>
            <person name="Pan G."/>
            <person name="Xu J."/>
            <person name="Li T."/>
            <person name="Xia Q."/>
            <person name="Liu S.L."/>
            <person name="Zhang G."/>
            <person name="Li S."/>
            <person name="Li C."/>
            <person name="Liu H."/>
            <person name="Yang L."/>
            <person name="Liu T."/>
            <person name="Zhang X."/>
            <person name="Wu Z."/>
            <person name="Fan W."/>
            <person name="Dang X."/>
            <person name="Xiang H."/>
            <person name="Tao M."/>
            <person name="Li Y."/>
            <person name="Hu J."/>
            <person name="Li Z."/>
            <person name="Lin L."/>
            <person name="Luo J."/>
            <person name="Geng L."/>
            <person name="Wang L."/>
            <person name="Long M."/>
            <person name="Wan Y."/>
            <person name="He N."/>
            <person name="Zhang Z."/>
            <person name="Lu C."/>
            <person name="Keeling P.J."/>
            <person name="Wang J."/>
            <person name="Xiang Z."/>
            <person name="Zhou Z."/>
        </authorList>
    </citation>
    <scope>NUCLEOTIDE SEQUENCE [LARGE SCALE GENOMIC DNA]</scope>
    <source>
        <strain evidence="3">CQ1 / CVCC 102059</strain>
    </source>
</reference>
<name>R0KW99_NOSB1</name>
<dbReference type="Proteomes" id="UP000016927">
    <property type="component" value="Unassembled WGS sequence"/>
</dbReference>